<dbReference type="RefSeq" id="WP_035721284.1">
    <property type="nucleotide sequence ID" value="NZ_CP038017.1"/>
</dbReference>
<dbReference type="Proteomes" id="UP000503320">
    <property type="component" value="Chromosome"/>
</dbReference>
<evidence type="ECO:0000313" key="2">
    <source>
        <dbReference type="Proteomes" id="UP000503320"/>
    </source>
</evidence>
<dbReference type="KEGG" id="afri:E3E15_01695"/>
<accession>A0A6M3HSL5</accession>
<organism evidence="1 2">
    <name type="scientific">Allofrancisella frigidaquae</name>
    <dbReference type="NCBI Taxonomy" id="1085644"/>
    <lineage>
        <taxon>Bacteria</taxon>
        <taxon>Pseudomonadati</taxon>
        <taxon>Pseudomonadota</taxon>
        <taxon>Gammaproteobacteria</taxon>
        <taxon>Thiotrichales</taxon>
        <taxon>Francisellaceae</taxon>
        <taxon>Allofrancisella</taxon>
    </lineage>
</organism>
<dbReference type="AlphaFoldDB" id="A0A6M3HSL5"/>
<proteinExistence type="predicted"/>
<gene>
    <name evidence="1" type="ORF">E3E15_01695</name>
</gene>
<protein>
    <submittedName>
        <fullName evidence="1">Uncharacterized protein</fullName>
    </submittedName>
</protein>
<name>A0A6M3HSL5_9GAMM</name>
<keyword evidence="2" id="KW-1185">Reference proteome</keyword>
<sequence>MSDTFNHTIDADKDKIEISGEAHSHTQKITLDFKSKKLTLENKELKVCIDSEEEYITLHNGESSIKIEKNKITCKAPTFEIDCDSFAINSKETEIKASKSVDIKSPKVNTG</sequence>
<evidence type="ECO:0000313" key="1">
    <source>
        <dbReference type="EMBL" id="QIV94135.1"/>
    </source>
</evidence>
<dbReference type="EMBL" id="CP038017">
    <property type="protein sequence ID" value="QIV94135.1"/>
    <property type="molecule type" value="Genomic_DNA"/>
</dbReference>
<reference evidence="1 2" key="1">
    <citation type="submission" date="2019-03" db="EMBL/GenBank/DDBJ databases">
        <title>Complete Genome Sequence of Allofrancisella frigidaquae Strain SYSU 10HL1970 Isolated from Water-Cooling Systems in China.</title>
        <authorList>
            <person name="Ohrman C."/>
            <person name="Uneklint I."/>
            <person name="Sjodin A."/>
        </authorList>
    </citation>
    <scope>NUCLEOTIDE SEQUENCE [LARGE SCALE GENOMIC DNA]</scope>
    <source>
        <strain evidence="1 2">SYSU 10HL1970</strain>
    </source>
</reference>